<dbReference type="InterPro" id="IPR001647">
    <property type="entry name" value="HTH_TetR"/>
</dbReference>
<dbReference type="InterPro" id="IPR004111">
    <property type="entry name" value="Repressor_TetR_C"/>
</dbReference>
<accession>A0A8J3XV27</accession>
<gene>
    <name evidence="7" type="ORF">Pth03_16450</name>
</gene>
<dbReference type="GO" id="GO:0003700">
    <property type="term" value="F:DNA-binding transcription factor activity"/>
    <property type="evidence" value="ECO:0007669"/>
    <property type="project" value="TreeGrafter"/>
</dbReference>
<organism evidence="7 8">
    <name type="scientific">Planotetraspora thailandica</name>
    <dbReference type="NCBI Taxonomy" id="487172"/>
    <lineage>
        <taxon>Bacteria</taxon>
        <taxon>Bacillati</taxon>
        <taxon>Actinomycetota</taxon>
        <taxon>Actinomycetes</taxon>
        <taxon>Streptosporangiales</taxon>
        <taxon>Streptosporangiaceae</taxon>
        <taxon>Planotetraspora</taxon>
    </lineage>
</organism>
<dbReference type="EMBL" id="BOOR01000008">
    <property type="protein sequence ID" value="GII53256.1"/>
    <property type="molecule type" value="Genomic_DNA"/>
</dbReference>
<dbReference type="Proteomes" id="UP000605992">
    <property type="component" value="Unassembled WGS sequence"/>
</dbReference>
<feature type="domain" description="HTH tetR-type" evidence="6">
    <location>
        <begin position="8"/>
        <end position="68"/>
    </location>
</feature>
<comment type="caution">
    <text evidence="7">The sequence shown here is derived from an EMBL/GenBank/DDBJ whole genome shotgun (WGS) entry which is preliminary data.</text>
</comment>
<keyword evidence="1" id="KW-0678">Repressor</keyword>
<feature type="DNA-binding region" description="H-T-H motif" evidence="5">
    <location>
        <begin position="31"/>
        <end position="50"/>
    </location>
</feature>
<keyword evidence="3 5" id="KW-0238">DNA-binding</keyword>
<evidence type="ECO:0000313" key="8">
    <source>
        <dbReference type="Proteomes" id="UP000605992"/>
    </source>
</evidence>
<keyword evidence="8" id="KW-1185">Reference proteome</keyword>
<dbReference type="RefSeq" id="WP_203943508.1">
    <property type="nucleotide sequence ID" value="NZ_BOOR01000008.1"/>
</dbReference>
<reference evidence="7" key="1">
    <citation type="submission" date="2021-01" db="EMBL/GenBank/DDBJ databases">
        <title>Whole genome shotgun sequence of Planotetraspora thailandica NBRC 104271.</title>
        <authorList>
            <person name="Komaki H."/>
            <person name="Tamura T."/>
        </authorList>
    </citation>
    <scope>NUCLEOTIDE SEQUENCE</scope>
    <source>
        <strain evidence="7">NBRC 104271</strain>
    </source>
</reference>
<evidence type="ECO:0000256" key="1">
    <source>
        <dbReference type="ARBA" id="ARBA00022491"/>
    </source>
</evidence>
<dbReference type="Pfam" id="PF02909">
    <property type="entry name" value="TetR_C_1"/>
    <property type="match status" value="1"/>
</dbReference>
<dbReference type="InterPro" id="IPR003012">
    <property type="entry name" value="Tet_transcr_reg_TetR"/>
</dbReference>
<sequence>MPRPNHSDQTRTQIVEAAVALIDAAGIEALSTRRLAAELGVRGPTLYHYFADKNALLGAVRDRISEEIWTGAESRLAGVETGDWESVLRAYVEGALSAMARHPKAVGLMALGVATRQRTLHGYEMMLGRLTACGWPLEIAWQIFLAAENLMLSAALEAGQPTFAPLPEQTAELPLLRALTDELRARPSLDRGYATGLDALIAGIGATLGVHRTQDGASPSS</sequence>
<proteinExistence type="predicted"/>
<protein>
    <submittedName>
        <fullName evidence="7">TetR family transcriptional regulator</fullName>
    </submittedName>
</protein>
<dbReference type="PANTHER" id="PTHR30055">
    <property type="entry name" value="HTH-TYPE TRANSCRIPTIONAL REGULATOR RUTR"/>
    <property type="match status" value="1"/>
</dbReference>
<keyword evidence="2" id="KW-0805">Transcription regulation</keyword>
<dbReference type="SUPFAM" id="SSF46689">
    <property type="entry name" value="Homeodomain-like"/>
    <property type="match status" value="1"/>
</dbReference>
<name>A0A8J3XV27_9ACTN</name>
<evidence type="ECO:0000256" key="2">
    <source>
        <dbReference type="ARBA" id="ARBA00023015"/>
    </source>
</evidence>
<keyword evidence="4" id="KW-0804">Transcription</keyword>
<evidence type="ECO:0000259" key="6">
    <source>
        <dbReference type="PROSITE" id="PS50977"/>
    </source>
</evidence>
<dbReference type="GO" id="GO:0045892">
    <property type="term" value="P:negative regulation of DNA-templated transcription"/>
    <property type="evidence" value="ECO:0007669"/>
    <property type="project" value="InterPro"/>
</dbReference>
<dbReference type="PROSITE" id="PS50977">
    <property type="entry name" value="HTH_TETR_2"/>
    <property type="match status" value="1"/>
</dbReference>
<dbReference type="InterPro" id="IPR009057">
    <property type="entry name" value="Homeodomain-like_sf"/>
</dbReference>
<dbReference type="GO" id="GO:0046677">
    <property type="term" value="P:response to antibiotic"/>
    <property type="evidence" value="ECO:0007669"/>
    <property type="project" value="InterPro"/>
</dbReference>
<dbReference type="PRINTS" id="PR00455">
    <property type="entry name" value="HTHTETR"/>
</dbReference>
<dbReference type="AlphaFoldDB" id="A0A8J3XV27"/>
<dbReference type="PRINTS" id="PR00400">
    <property type="entry name" value="TETREPRESSOR"/>
</dbReference>
<evidence type="ECO:0000256" key="4">
    <source>
        <dbReference type="ARBA" id="ARBA00023163"/>
    </source>
</evidence>
<dbReference type="Gene3D" id="1.10.357.10">
    <property type="entry name" value="Tetracycline Repressor, domain 2"/>
    <property type="match status" value="1"/>
</dbReference>
<dbReference type="PANTHER" id="PTHR30055:SF151">
    <property type="entry name" value="TRANSCRIPTIONAL REGULATORY PROTEIN"/>
    <property type="match status" value="1"/>
</dbReference>
<dbReference type="GO" id="GO:0000976">
    <property type="term" value="F:transcription cis-regulatory region binding"/>
    <property type="evidence" value="ECO:0007669"/>
    <property type="project" value="TreeGrafter"/>
</dbReference>
<dbReference type="SUPFAM" id="SSF48498">
    <property type="entry name" value="Tetracyclin repressor-like, C-terminal domain"/>
    <property type="match status" value="1"/>
</dbReference>
<dbReference type="InterPro" id="IPR050109">
    <property type="entry name" value="HTH-type_TetR-like_transc_reg"/>
</dbReference>
<evidence type="ECO:0000313" key="7">
    <source>
        <dbReference type="EMBL" id="GII53256.1"/>
    </source>
</evidence>
<evidence type="ECO:0000256" key="5">
    <source>
        <dbReference type="PROSITE-ProRule" id="PRU00335"/>
    </source>
</evidence>
<evidence type="ECO:0000256" key="3">
    <source>
        <dbReference type="ARBA" id="ARBA00023125"/>
    </source>
</evidence>
<dbReference type="InterPro" id="IPR036271">
    <property type="entry name" value="Tet_transcr_reg_TetR-rel_C_sf"/>
</dbReference>
<dbReference type="Pfam" id="PF00440">
    <property type="entry name" value="TetR_N"/>
    <property type="match status" value="1"/>
</dbReference>